<dbReference type="OrthoDB" id="3650389at2759"/>
<name>A0A6A6TIL2_9PLEO</name>
<dbReference type="EMBL" id="MU004303">
    <property type="protein sequence ID" value="KAF2659869.1"/>
    <property type="molecule type" value="Genomic_DNA"/>
</dbReference>
<accession>A0A6A6TIL2</accession>
<feature type="compositionally biased region" description="Acidic residues" evidence="1">
    <location>
        <begin position="339"/>
        <end position="348"/>
    </location>
</feature>
<protein>
    <submittedName>
        <fullName evidence="2">Uncharacterized protein</fullName>
    </submittedName>
</protein>
<dbReference type="Proteomes" id="UP000799324">
    <property type="component" value="Unassembled WGS sequence"/>
</dbReference>
<evidence type="ECO:0000256" key="1">
    <source>
        <dbReference type="SAM" id="MobiDB-lite"/>
    </source>
</evidence>
<organism evidence="2 3">
    <name type="scientific">Lophiostoma macrostomum CBS 122681</name>
    <dbReference type="NCBI Taxonomy" id="1314788"/>
    <lineage>
        <taxon>Eukaryota</taxon>
        <taxon>Fungi</taxon>
        <taxon>Dikarya</taxon>
        <taxon>Ascomycota</taxon>
        <taxon>Pezizomycotina</taxon>
        <taxon>Dothideomycetes</taxon>
        <taxon>Pleosporomycetidae</taxon>
        <taxon>Pleosporales</taxon>
        <taxon>Lophiostomataceae</taxon>
        <taxon>Lophiostoma</taxon>
    </lineage>
</organism>
<gene>
    <name evidence="2" type="ORF">K491DRAFT_712165</name>
</gene>
<sequence length="348" mass="38576">MAKISEQNLFADGNDEPQDDEPEAPELLSDGKRMRLVWKRGDGDGDSSAHVVERSMNLVRGHPTWKIFIDDIPIPIQRGSKEEPPHHVYLDDRACYAVYCSKVYSNDELRKFWPWDFNHQGNIRQGRFNRGHAAYLDDSYTELAKGRLRAKNQWYTFYGAPDEGKYEPLRPKKDTHIEAMVAKEYAEKAEGDKSNEETPGSEPADEEPTTPGKKKGKAAMDSTKDVKAGQGSPAQANQLLTLPSTPRGKSARTPEKSPSPTKTISPSKRMSKMKLGNDTPSPTARLGGTLNTKQVLAQDGAESPTKSSPLKRRNASPTESGSPTKRAHVHKPFRTSSGSEEDGPSLFE</sequence>
<feature type="compositionally biased region" description="Low complexity" evidence="1">
    <location>
        <begin position="256"/>
        <end position="268"/>
    </location>
</feature>
<feature type="region of interest" description="Disordered" evidence="1">
    <location>
        <begin position="1"/>
        <end position="32"/>
    </location>
</feature>
<evidence type="ECO:0000313" key="3">
    <source>
        <dbReference type="Proteomes" id="UP000799324"/>
    </source>
</evidence>
<reference evidence="2" key="1">
    <citation type="journal article" date="2020" name="Stud. Mycol.">
        <title>101 Dothideomycetes genomes: a test case for predicting lifestyles and emergence of pathogens.</title>
        <authorList>
            <person name="Haridas S."/>
            <person name="Albert R."/>
            <person name="Binder M."/>
            <person name="Bloem J."/>
            <person name="Labutti K."/>
            <person name="Salamov A."/>
            <person name="Andreopoulos B."/>
            <person name="Baker S."/>
            <person name="Barry K."/>
            <person name="Bills G."/>
            <person name="Bluhm B."/>
            <person name="Cannon C."/>
            <person name="Castanera R."/>
            <person name="Culley D."/>
            <person name="Daum C."/>
            <person name="Ezra D."/>
            <person name="Gonzalez J."/>
            <person name="Henrissat B."/>
            <person name="Kuo A."/>
            <person name="Liang C."/>
            <person name="Lipzen A."/>
            <person name="Lutzoni F."/>
            <person name="Magnuson J."/>
            <person name="Mondo S."/>
            <person name="Nolan M."/>
            <person name="Ohm R."/>
            <person name="Pangilinan J."/>
            <person name="Park H.-J."/>
            <person name="Ramirez L."/>
            <person name="Alfaro M."/>
            <person name="Sun H."/>
            <person name="Tritt A."/>
            <person name="Yoshinaga Y."/>
            <person name="Zwiers L.-H."/>
            <person name="Turgeon B."/>
            <person name="Goodwin S."/>
            <person name="Spatafora J."/>
            <person name="Crous P."/>
            <person name="Grigoriev I."/>
        </authorList>
    </citation>
    <scope>NUCLEOTIDE SEQUENCE</scope>
    <source>
        <strain evidence="2">CBS 122681</strain>
    </source>
</reference>
<feature type="compositionally biased region" description="Acidic residues" evidence="1">
    <location>
        <begin position="13"/>
        <end position="24"/>
    </location>
</feature>
<feature type="compositionally biased region" description="Polar residues" evidence="1">
    <location>
        <begin position="232"/>
        <end position="244"/>
    </location>
</feature>
<keyword evidence="3" id="KW-1185">Reference proteome</keyword>
<dbReference type="AlphaFoldDB" id="A0A6A6TIL2"/>
<proteinExistence type="predicted"/>
<feature type="region of interest" description="Disordered" evidence="1">
    <location>
        <begin position="185"/>
        <end position="348"/>
    </location>
</feature>
<evidence type="ECO:0000313" key="2">
    <source>
        <dbReference type="EMBL" id="KAF2659869.1"/>
    </source>
</evidence>
<feature type="compositionally biased region" description="Basic and acidic residues" evidence="1">
    <location>
        <begin position="185"/>
        <end position="196"/>
    </location>
</feature>